<evidence type="ECO:0000313" key="3">
    <source>
        <dbReference type="Proteomes" id="UP001526147"/>
    </source>
</evidence>
<keyword evidence="1" id="KW-0812">Transmembrane</keyword>
<reference evidence="2 3" key="1">
    <citation type="submission" date="2022-10" db="EMBL/GenBank/DDBJ databases">
        <title>Draft genome assembly of moderately radiation resistant bacterium Metabacillus halosaccharovorans.</title>
        <authorList>
            <person name="Pal S."/>
            <person name="Gopinathan A."/>
        </authorList>
    </citation>
    <scope>NUCLEOTIDE SEQUENCE [LARGE SCALE GENOMIC DNA]</scope>
    <source>
        <strain evidence="2 3">VITHBRA001</strain>
    </source>
</reference>
<comment type="caution">
    <text evidence="2">The sequence shown here is derived from an EMBL/GenBank/DDBJ whole genome shotgun (WGS) entry which is preliminary data.</text>
</comment>
<proteinExistence type="predicted"/>
<organism evidence="2 3">
    <name type="scientific">Metabacillus halosaccharovorans</name>
    <dbReference type="NCBI Taxonomy" id="930124"/>
    <lineage>
        <taxon>Bacteria</taxon>
        <taxon>Bacillati</taxon>
        <taxon>Bacillota</taxon>
        <taxon>Bacilli</taxon>
        <taxon>Bacillales</taxon>
        <taxon>Bacillaceae</taxon>
        <taxon>Metabacillus</taxon>
    </lineage>
</organism>
<evidence type="ECO:0000313" key="2">
    <source>
        <dbReference type="EMBL" id="MCV9885487.1"/>
    </source>
</evidence>
<name>A0ABT3DEK3_9BACI</name>
<sequence>MRHRLLFKSFFLLLIFITSIHLVSMSQVHHPISLGKVIAVENEAATGYTLLEEDQKHFDFYGILPEIAYTVLIAIALLLYSYFTTWNQRIRQFLYAVYYQSSYFSKDRLYQSSLIKSV</sequence>
<keyword evidence="1" id="KW-1133">Transmembrane helix</keyword>
<feature type="transmembrane region" description="Helical" evidence="1">
    <location>
        <begin position="63"/>
        <end position="83"/>
    </location>
</feature>
<dbReference type="RefSeq" id="WP_078434110.1">
    <property type="nucleotide sequence ID" value="NZ_CP162630.1"/>
</dbReference>
<evidence type="ECO:0000256" key="1">
    <source>
        <dbReference type="SAM" id="Phobius"/>
    </source>
</evidence>
<keyword evidence="1" id="KW-0472">Membrane</keyword>
<dbReference type="Proteomes" id="UP001526147">
    <property type="component" value="Unassembled WGS sequence"/>
</dbReference>
<dbReference type="EMBL" id="JAOYEY010000032">
    <property type="protein sequence ID" value="MCV9885487.1"/>
    <property type="molecule type" value="Genomic_DNA"/>
</dbReference>
<protein>
    <submittedName>
        <fullName evidence="2">Uncharacterized protein</fullName>
    </submittedName>
</protein>
<accession>A0ABT3DEK3</accession>
<gene>
    <name evidence="2" type="ORF">OIH86_07465</name>
</gene>
<keyword evidence="3" id="KW-1185">Reference proteome</keyword>